<dbReference type="Pfam" id="PF01926">
    <property type="entry name" value="MMR_HSR1"/>
    <property type="match status" value="1"/>
</dbReference>
<accession>A0A9P5X735</accession>
<proteinExistence type="predicted"/>
<feature type="domain" description="G" evidence="1">
    <location>
        <begin position="23"/>
        <end position="94"/>
    </location>
</feature>
<dbReference type="SUPFAM" id="SSF52540">
    <property type="entry name" value="P-loop containing nucleoside triphosphate hydrolases"/>
    <property type="match status" value="1"/>
</dbReference>
<evidence type="ECO:0000313" key="3">
    <source>
        <dbReference type="Proteomes" id="UP000807342"/>
    </source>
</evidence>
<name>A0A9P5X735_9AGAR</name>
<keyword evidence="3" id="KW-1185">Reference proteome</keyword>
<comment type="caution">
    <text evidence="2">The sequence shown here is derived from an EMBL/GenBank/DDBJ whole genome shotgun (WGS) entry which is preliminary data.</text>
</comment>
<organism evidence="2 3">
    <name type="scientific">Macrolepiota fuliginosa MF-IS2</name>
    <dbReference type="NCBI Taxonomy" id="1400762"/>
    <lineage>
        <taxon>Eukaryota</taxon>
        <taxon>Fungi</taxon>
        <taxon>Dikarya</taxon>
        <taxon>Basidiomycota</taxon>
        <taxon>Agaricomycotina</taxon>
        <taxon>Agaricomycetes</taxon>
        <taxon>Agaricomycetidae</taxon>
        <taxon>Agaricales</taxon>
        <taxon>Agaricineae</taxon>
        <taxon>Agaricaceae</taxon>
        <taxon>Macrolepiota</taxon>
    </lineage>
</organism>
<sequence>MSSTFTTSSGFASLKTHSGKISIAVLGPTGSGKSSFIARATGKRVKTGSTTSLSHCTKKVSSYKMRLGSGQEVVLYDTPGYDLEGESPEQVLDLLRQRQNTLWSCLSKRAGIALDLVFIFHRVGDGNRIPQQTRRYLETFDRAYRESGVGGRVHVVATPGDGFNENRWQEFESAMRTELMGALAEPQLRVHQFNFTPESAKKIIVDSLAPSVMPGYALPIPPYLAAIGGQENEQPSA</sequence>
<dbReference type="Proteomes" id="UP000807342">
    <property type="component" value="Unassembled WGS sequence"/>
</dbReference>
<reference evidence="2" key="1">
    <citation type="submission" date="2020-11" db="EMBL/GenBank/DDBJ databases">
        <authorList>
            <consortium name="DOE Joint Genome Institute"/>
            <person name="Ahrendt S."/>
            <person name="Riley R."/>
            <person name="Andreopoulos W."/>
            <person name="Labutti K."/>
            <person name="Pangilinan J."/>
            <person name="Ruiz-Duenas F.J."/>
            <person name="Barrasa J.M."/>
            <person name="Sanchez-Garcia M."/>
            <person name="Camarero S."/>
            <person name="Miyauchi S."/>
            <person name="Serrano A."/>
            <person name="Linde D."/>
            <person name="Babiker R."/>
            <person name="Drula E."/>
            <person name="Ayuso-Fernandez I."/>
            <person name="Pacheco R."/>
            <person name="Padilla G."/>
            <person name="Ferreira P."/>
            <person name="Barriuso J."/>
            <person name="Kellner H."/>
            <person name="Castanera R."/>
            <person name="Alfaro M."/>
            <person name="Ramirez L."/>
            <person name="Pisabarro A.G."/>
            <person name="Kuo A."/>
            <person name="Tritt A."/>
            <person name="Lipzen A."/>
            <person name="He G."/>
            <person name="Yan M."/>
            <person name="Ng V."/>
            <person name="Cullen D."/>
            <person name="Martin F."/>
            <person name="Rosso M.-N."/>
            <person name="Henrissat B."/>
            <person name="Hibbett D."/>
            <person name="Martinez A.T."/>
            <person name="Grigoriev I.V."/>
        </authorList>
    </citation>
    <scope>NUCLEOTIDE SEQUENCE</scope>
    <source>
        <strain evidence="2">MF-IS2</strain>
    </source>
</reference>
<dbReference type="InterPro" id="IPR006073">
    <property type="entry name" value="GTP-bd"/>
</dbReference>
<dbReference type="AlphaFoldDB" id="A0A9P5X735"/>
<dbReference type="OrthoDB" id="3147752at2759"/>
<evidence type="ECO:0000259" key="1">
    <source>
        <dbReference type="Pfam" id="PF01926"/>
    </source>
</evidence>
<dbReference type="Gene3D" id="3.40.50.300">
    <property type="entry name" value="P-loop containing nucleotide triphosphate hydrolases"/>
    <property type="match status" value="1"/>
</dbReference>
<dbReference type="EMBL" id="MU151341">
    <property type="protein sequence ID" value="KAF9444884.1"/>
    <property type="molecule type" value="Genomic_DNA"/>
</dbReference>
<dbReference type="InterPro" id="IPR027417">
    <property type="entry name" value="P-loop_NTPase"/>
</dbReference>
<evidence type="ECO:0000313" key="2">
    <source>
        <dbReference type="EMBL" id="KAF9444884.1"/>
    </source>
</evidence>
<protein>
    <recommendedName>
        <fullName evidence="1">G domain-containing protein</fullName>
    </recommendedName>
</protein>
<dbReference type="GO" id="GO:0005525">
    <property type="term" value="F:GTP binding"/>
    <property type="evidence" value="ECO:0007669"/>
    <property type="project" value="InterPro"/>
</dbReference>
<gene>
    <name evidence="2" type="ORF">P691DRAFT_303383</name>
</gene>